<proteinExistence type="predicted"/>
<keyword evidence="2" id="KW-1185">Reference proteome</keyword>
<organism evidence="2 3">
    <name type="scientific">Heterorhabditis bacteriophora</name>
    <name type="common">Entomopathogenic nematode worm</name>
    <dbReference type="NCBI Taxonomy" id="37862"/>
    <lineage>
        <taxon>Eukaryota</taxon>
        <taxon>Metazoa</taxon>
        <taxon>Ecdysozoa</taxon>
        <taxon>Nematoda</taxon>
        <taxon>Chromadorea</taxon>
        <taxon>Rhabditida</taxon>
        <taxon>Rhabditina</taxon>
        <taxon>Rhabditomorpha</taxon>
        <taxon>Strongyloidea</taxon>
        <taxon>Heterorhabditidae</taxon>
        <taxon>Heterorhabditis</taxon>
    </lineage>
</organism>
<dbReference type="WBParaSite" id="Hba_11386">
    <property type="protein sequence ID" value="Hba_11386"/>
    <property type="gene ID" value="Hba_11386"/>
</dbReference>
<reference evidence="3" key="1">
    <citation type="submission" date="2016-11" db="UniProtKB">
        <authorList>
            <consortium name="WormBaseParasite"/>
        </authorList>
    </citation>
    <scope>IDENTIFICATION</scope>
</reference>
<dbReference type="Proteomes" id="UP000095283">
    <property type="component" value="Unplaced"/>
</dbReference>
<keyword evidence="1" id="KW-1133">Transmembrane helix</keyword>
<evidence type="ECO:0000313" key="2">
    <source>
        <dbReference type="Proteomes" id="UP000095283"/>
    </source>
</evidence>
<keyword evidence="1" id="KW-0472">Membrane</keyword>
<evidence type="ECO:0000256" key="1">
    <source>
        <dbReference type="SAM" id="Phobius"/>
    </source>
</evidence>
<feature type="transmembrane region" description="Helical" evidence="1">
    <location>
        <begin position="32"/>
        <end position="50"/>
    </location>
</feature>
<dbReference type="AlphaFoldDB" id="A0A1I7X1E5"/>
<protein>
    <submittedName>
        <fullName evidence="3">Uncharacterized protein</fullName>
    </submittedName>
</protein>
<keyword evidence="1" id="KW-0812">Transmembrane</keyword>
<name>A0A1I7X1E5_HETBA</name>
<accession>A0A1I7X1E5</accession>
<evidence type="ECO:0000313" key="3">
    <source>
        <dbReference type="WBParaSite" id="Hba_11386"/>
    </source>
</evidence>
<sequence>MPYCENYMGIRSEHFDCPPSFPKEPETADADVYPYVSIFIFIYLYNISLLI</sequence>